<keyword evidence="3 9" id="KW-0689">Ribosomal protein</keyword>
<dbReference type="RefSeq" id="XP_034245798.1">
    <property type="nucleotide sequence ID" value="XM_034389907.1"/>
</dbReference>
<dbReference type="PANTHER" id="PTHR28595:SF1">
    <property type="entry name" value="LARGE RIBOSOMAL SUBUNIT PROTEIN ML54"/>
    <property type="match status" value="1"/>
</dbReference>
<evidence type="ECO:0000256" key="6">
    <source>
        <dbReference type="ARBA" id="ARBA00033752"/>
    </source>
</evidence>
<dbReference type="OrthoDB" id="10252718at2759"/>
<keyword evidence="8" id="KW-1185">Reference proteome</keyword>
<protein>
    <recommendedName>
        <fullName evidence="7">Large ribosomal subunit protein mL54</fullName>
    </recommendedName>
</protein>
<dbReference type="PANTHER" id="PTHR28595">
    <property type="entry name" value="39S RIBOSOMAL PROTEIN L54, MITOCHONDRIAL"/>
    <property type="match status" value="1"/>
</dbReference>
<dbReference type="FunCoup" id="A0A6P8Z044">
    <property type="interactions" value="168"/>
</dbReference>
<evidence type="ECO:0000256" key="2">
    <source>
        <dbReference type="ARBA" id="ARBA00022946"/>
    </source>
</evidence>
<evidence type="ECO:0000256" key="4">
    <source>
        <dbReference type="ARBA" id="ARBA00023128"/>
    </source>
</evidence>
<dbReference type="InterPro" id="IPR013870">
    <property type="entry name" value="Ribosomal_mL54"/>
</dbReference>
<comment type="similarity">
    <text evidence="6">Belongs to the mitochondrion-specific ribosomal protein mL54 family.</text>
</comment>
<evidence type="ECO:0000256" key="7">
    <source>
        <dbReference type="ARBA" id="ARBA00035179"/>
    </source>
</evidence>
<comment type="subcellular location">
    <subcellularLocation>
        <location evidence="1">Mitochondrion</location>
    </subcellularLocation>
</comment>
<evidence type="ECO:0000313" key="9">
    <source>
        <dbReference type="RefSeq" id="XP_034245798.1"/>
    </source>
</evidence>
<name>A0A6P8Z044_THRPL</name>
<evidence type="ECO:0000256" key="1">
    <source>
        <dbReference type="ARBA" id="ARBA00004173"/>
    </source>
</evidence>
<evidence type="ECO:0000256" key="3">
    <source>
        <dbReference type="ARBA" id="ARBA00022980"/>
    </source>
</evidence>
<dbReference type="Pfam" id="PF08561">
    <property type="entry name" value="Ribosomal_L37"/>
    <property type="match status" value="1"/>
</dbReference>
<accession>A0A6P8Z044</accession>
<dbReference type="GO" id="GO:0005762">
    <property type="term" value="C:mitochondrial large ribosomal subunit"/>
    <property type="evidence" value="ECO:0007669"/>
    <property type="project" value="TreeGrafter"/>
</dbReference>
<dbReference type="AlphaFoldDB" id="A0A6P8Z044"/>
<evidence type="ECO:0000313" key="8">
    <source>
        <dbReference type="Proteomes" id="UP000515158"/>
    </source>
</evidence>
<proteinExistence type="inferred from homology"/>
<dbReference type="GeneID" id="117647924"/>
<sequence length="132" mass="14839">MNVSSLFSTFRNNCLYTSFVRHAVKNANPAIAGLGAKKSKGKQESTKITISVETDTHKLVSHVCGSNLMQTGEDIQLRPDSEYPDWLWSINTGPVKKLEDLEPGSKEYLEKLKRINIKKAMMIKSLSKIKQQ</sequence>
<reference evidence="9" key="1">
    <citation type="submission" date="2025-08" db="UniProtKB">
        <authorList>
            <consortium name="RefSeq"/>
        </authorList>
    </citation>
    <scope>IDENTIFICATION</scope>
    <source>
        <tissue evidence="9">Total insect</tissue>
    </source>
</reference>
<dbReference type="KEGG" id="tpal:117647924"/>
<dbReference type="Proteomes" id="UP000515158">
    <property type="component" value="Unplaced"/>
</dbReference>
<keyword evidence="2" id="KW-0809">Transit peptide</keyword>
<keyword evidence="5" id="KW-0687">Ribonucleoprotein</keyword>
<dbReference type="InParanoid" id="A0A6P8Z044"/>
<dbReference type="CTD" id="116541"/>
<gene>
    <name evidence="9" type="primary">LOC117647924</name>
</gene>
<organism evidence="9">
    <name type="scientific">Thrips palmi</name>
    <name type="common">Melon thrips</name>
    <dbReference type="NCBI Taxonomy" id="161013"/>
    <lineage>
        <taxon>Eukaryota</taxon>
        <taxon>Metazoa</taxon>
        <taxon>Ecdysozoa</taxon>
        <taxon>Arthropoda</taxon>
        <taxon>Hexapoda</taxon>
        <taxon>Insecta</taxon>
        <taxon>Pterygota</taxon>
        <taxon>Neoptera</taxon>
        <taxon>Paraneoptera</taxon>
        <taxon>Thysanoptera</taxon>
        <taxon>Terebrantia</taxon>
        <taxon>Thripoidea</taxon>
        <taxon>Thripidae</taxon>
        <taxon>Thrips</taxon>
    </lineage>
</organism>
<dbReference type="GO" id="GO:0003735">
    <property type="term" value="F:structural constituent of ribosome"/>
    <property type="evidence" value="ECO:0007669"/>
    <property type="project" value="TreeGrafter"/>
</dbReference>
<keyword evidence="4" id="KW-0496">Mitochondrion</keyword>
<evidence type="ECO:0000256" key="5">
    <source>
        <dbReference type="ARBA" id="ARBA00023274"/>
    </source>
</evidence>